<dbReference type="InParanoid" id="A0A1H9GTV5"/>
<reference evidence="3" key="1">
    <citation type="submission" date="2016-10" db="EMBL/GenBank/DDBJ databases">
        <authorList>
            <person name="Varghese N."/>
            <person name="Submissions S."/>
        </authorList>
    </citation>
    <scope>NUCLEOTIDE SEQUENCE [LARGE SCALE GENOMIC DNA]</scope>
    <source>
        <strain evidence="3">DSM 24740</strain>
    </source>
</reference>
<feature type="transmembrane region" description="Helical" evidence="1">
    <location>
        <begin position="6"/>
        <end position="30"/>
    </location>
</feature>
<dbReference type="RefSeq" id="WP_090168483.1">
    <property type="nucleotide sequence ID" value="NZ_FOFB01000011.1"/>
</dbReference>
<evidence type="ECO:0008006" key="4">
    <source>
        <dbReference type="Google" id="ProtNLM"/>
    </source>
</evidence>
<dbReference type="EMBL" id="FOFB01000011">
    <property type="protein sequence ID" value="SEQ53507.1"/>
    <property type="molecule type" value="Genomic_DNA"/>
</dbReference>
<dbReference type="AlphaFoldDB" id="A0A1H9GTV5"/>
<name>A0A1H9GTV5_9BACT</name>
<proteinExistence type="predicted"/>
<evidence type="ECO:0000313" key="3">
    <source>
        <dbReference type="Proteomes" id="UP000199021"/>
    </source>
</evidence>
<dbReference type="STRING" id="478744.SAMN05444359_111105"/>
<sequence length="151" mass="16983">MLFEILLALSAGILGVFLGSQITEGVLFVPYWKALSPKDFFALHQNYGKKIYQFFAPLTIAATLFPLSTLACGVMTDRSVPVSLILMGGFTVMFFSTYYLYFKRANRSFAEASISPEELPAELNRWANWHWGRTAFEFLAFVCSIVGLLNL</sequence>
<feature type="transmembrane region" description="Helical" evidence="1">
    <location>
        <begin position="82"/>
        <end position="101"/>
    </location>
</feature>
<evidence type="ECO:0000313" key="2">
    <source>
        <dbReference type="EMBL" id="SEQ53507.1"/>
    </source>
</evidence>
<keyword evidence="1" id="KW-0472">Membrane</keyword>
<evidence type="ECO:0000256" key="1">
    <source>
        <dbReference type="SAM" id="Phobius"/>
    </source>
</evidence>
<keyword evidence="1" id="KW-0812">Transmembrane</keyword>
<protein>
    <recommendedName>
        <fullName evidence="4">DUF1772 domain-containing protein</fullName>
    </recommendedName>
</protein>
<dbReference type="OrthoDB" id="1188771at2"/>
<dbReference type="Proteomes" id="UP000199021">
    <property type="component" value="Unassembled WGS sequence"/>
</dbReference>
<keyword evidence="1" id="KW-1133">Transmembrane helix</keyword>
<gene>
    <name evidence="2" type="ORF">SAMN05444359_111105</name>
</gene>
<organism evidence="2 3">
    <name type="scientific">Neolewinella agarilytica</name>
    <dbReference type="NCBI Taxonomy" id="478744"/>
    <lineage>
        <taxon>Bacteria</taxon>
        <taxon>Pseudomonadati</taxon>
        <taxon>Bacteroidota</taxon>
        <taxon>Saprospiria</taxon>
        <taxon>Saprospirales</taxon>
        <taxon>Lewinellaceae</taxon>
        <taxon>Neolewinella</taxon>
    </lineage>
</organism>
<feature type="transmembrane region" description="Helical" evidence="1">
    <location>
        <begin position="51"/>
        <end position="76"/>
    </location>
</feature>
<accession>A0A1H9GTV5</accession>
<keyword evidence="3" id="KW-1185">Reference proteome</keyword>